<dbReference type="GO" id="GO:0004733">
    <property type="term" value="F:pyridoxamine phosphate oxidase activity"/>
    <property type="evidence" value="ECO:0007669"/>
    <property type="project" value="InterPro"/>
</dbReference>
<evidence type="ECO:0000256" key="1">
    <source>
        <dbReference type="ARBA" id="ARBA00001917"/>
    </source>
</evidence>
<protein>
    <submittedName>
        <fullName evidence="8">Pyridoxine/pyridoxamine 5'-phosphate oxidase</fullName>
    </submittedName>
</protein>
<evidence type="ECO:0000259" key="6">
    <source>
        <dbReference type="Pfam" id="PF01243"/>
    </source>
</evidence>
<feature type="domain" description="Pyridoxine 5'-phosphate oxidase dimerisation C-terminal" evidence="7">
    <location>
        <begin position="164"/>
        <end position="203"/>
    </location>
</feature>
<sequence length="205" mass="23139">MITSSADFGVDCEPDEERSVDPLTLLGRWTRSGGEGAPPLMSLATNGVDGYPRVRHVLLSESDDTAVYFHTDSRSDKAEQIARSPRAACALVWPTEGKQVVMYGDVRPVDPTEAADAYARRTRYLQILAWCNDVEMAHRRQGDRRDAWARFDTQHDQLDPPPTWAGYMLTPCEITFWRGDPVGPSRRIRFVRKTGDEWETEVLPG</sequence>
<dbReference type="InterPro" id="IPR011576">
    <property type="entry name" value="Pyridox_Oxase_N"/>
</dbReference>
<dbReference type="InterPro" id="IPR000659">
    <property type="entry name" value="Pyridox_Oxase"/>
</dbReference>
<evidence type="ECO:0000313" key="9">
    <source>
        <dbReference type="Proteomes" id="UP000005845"/>
    </source>
</evidence>
<dbReference type="PANTHER" id="PTHR10851">
    <property type="entry name" value="PYRIDOXINE-5-PHOSPHATE OXIDASE"/>
    <property type="match status" value="1"/>
</dbReference>
<dbReference type="Gene3D" id="2.30.110.10">
    <property type="entry name" value="Electron Transport, Fmn-binding Protein, Chain A"/>
    <property type="match status" value="1"/>
</dbReference>
<gene>
    <name evidence="8" type="primary">pdxH</name>
    <name evidence="8" type="ORF">GOSPT_089_00270</name>
</gene>
<evidence type="ECO:0000256" key="2">
    <source>
        <dbReference type="ARBA" id="ARBA00007301"/>
    </source>
</evidence>
<dbReference type="Pfam" id="PF01243">
    <property type="entry name" value="PNPOx_N"/>
    <property type="match status" value="1"/>
</dbReference>
<comment type="cofactor">
    <cofactor evidence="1">
        <name>FMN</name>
        <dbReference type="ChEBI" id="CHEBI:58210"/>
    </cofactor>
</comment>
<organism evidence="8 9">
    <name type="scientific">Gordonia sputi NBRC 100414</name>
    <dbReference type="NCBI Taxonomy" id="1089453"/>
    <lineage>
        <taxon>Bacteria</taxon>
        <taxon>Bacillati</taxon>
        <taxon>Actinomycetota</taxon>
        <taxon>Actinomycetes</taxon>
        <taxon>Mycobacteriales</taxon>
        <taxon>Gordoniaceae</taxon>
        <taxon>Gordonia</taxon>
    </lineage>
</organism>
<proteinExistence type="inferred from homology"/>
<dbReference type="SUPFAM" id="SSF50475">
    <property type="entry name" value="FMN-binding split barrel"/>
    <property type="match status" value="1"/>
</dbReference>
<evidence type="ECO:0000259" key="7">
    <source>
        <dbReference type="Pfam" id="PF10590"/>
    </source>
</evidence>
<keyword evidence="4" id="KW-0288">FMN</keyword>
<evidence type="ECO:0000256" key="5">
    <source>
        <dbReference type="ARBA" id="ARBA00023002"/>
    </source>
</evidence>
<keyword evidence="3" id="KW-0285">Flavoprotein</keyword>
<name>H5U334_9ACTN</name>
<comment type="similarity">
    <text evidence="2">Belongs to the pyridoxamine 5'-phosphate oxidase family.</text>
</comment>
<comment type="caution">
    <text evidence="8">The sequence shown here is derived from an EMBL/GenBank/DDBJ whole genome shotgun (WGS) entry which is preliminary data.</text>
</comment>
<dbReference type="Pfam" id="PF10590">
    <property type="entry name" value="PNP_phzG_C"/>
    <property type="match status" value="1"/>
</dbReference>
<reference evidence="8 9" key="1">
    <citation type="submission" date="2012-02" db="EMBL/GenBank/DDBJ databases">
        <title>Whole genome shotgun sequence of Gordonia sputi NBRC 100414.</title>
        <authorList>
            <person name="Yoshida I."/>
            <person name="Hosoyama A."/>
            <person name="Tsuchikane K."/>
            <person name="Katsumata H."/>
            <person name="Yamazaki S."/>
            <person name="Fujita N."/>
        </authorList>
    </citation>
    <scope>NUCLEOTIDE SEQUENCE [LARGE SCALE GENOMIC DNA]</scope>
    <source>
        <strain evidence="8 9">NBRC 100414</strain>
    </source>
</reference>
<dbReference type="eggNOG" id="COG0259">
    <property type="taxonomic scope" value="Bacteria"/>
</dbReference>
<dbReference type="EMBL" id="BAFC01000087">
    <property type="protein sequence ID" value="GAB40142.1"/>
    <property type="molecule type" value="Genomic_DNA"/>
</dbReference>
<evidence type="ECO:0000256" key="4">
    <source>
        <dbReference type="ARBA" id="ARBA00022643"/>
    </source>
</evidence>
<accession>H5U334</accession>
<dbReference type="InterPro" id="IPR012349">
    <property type="entry name" value="Split_barrel_FMN-bd"/>
</dbReference>
<evidence type="ECO:0000256" key="3">
    <source>
        <dbReference type="ARBA" id="ARBA00022630"/>
    </source>
</evidence>
<dbReference type="Proteomes" id="UP000005845">
    <property type="component" value="Unassembled WGS sequence"/>
</dbReference>
<keyword evidence="9" id="KW-1185">Reference proteome</keyword>
<keyword evidence="5" id="KW-0560">Oxidoreductase</keyword>
<dbReference type="GO" id="GO:0010181">
    <property type="term" value="F:FMN binding"/>
    <property type="evidence" value="ECO:0007669"/>
    <property type="project" value="InterPro"/>
</dbReference>
<dbReference type="InterPro" id="IPR019576">
    <property type="entry name" value="Pyridoxamine_oxidase_dimer_C"/>
</dbReference>
<dbReference type="GO" id="GO:0008615">
    <property type="term" value="P:pyridoxine biosynthetic process"/>
    <property type="evidence" value="ECO:0007669"/>
    <property type="project" value="InterPro"/>
</dbReference>
<dbReference type="AlphaFoldDB" id="H5U334"/>
<feature type="domain" description="Pyridoxamine 5'-phosphate oxidase N-terminal" evidence="6">
    <location>
        <begin position="38"/>
        <end position="143"/>
    </location>
</feature>
<evidence type="ECO:0000313" key="8">
    <source>
        <dbReference type="EMBL" id="GAB40142.1"/>
    </source>
</evidence>
<dbReference type="PANTHER" id="PTHR10851:SF0">
    <property type="entry name" value="PYRIDOXINE-5'-PHOSPHATE OXIDASE"/>
    <property type="match status" value="1"/>
</dbReference>